<sequence>MTYAQVSNLEENQEAVRIIQRLKTLEPEATCEDDFVLWDRAKDFLVFDRFGNQWIDFTSGIFVANTGHSHPRVKTAIQARLDRGHLFNYLYATEDKLRFIELLLELTPQKFNQVVLYATGSETNECALKLSRIHGQKINPHKVGIIGFEDAFHGKTLGSLMIGGKPKDKVWMPWHDPAIYHLPYPDYRRGIDETNGASFFKESIAALEAKGVKSESIAAVFMEPYQGWSACFFPKSYVQALASWAKRNQVLVIFDEVQSGFGRTGMWFAYEHFGVEADLVCCGKGISSSLPLSAVLGPREILNHAGVTSTHTGNVLSVAAGIGNLEVLHDEKLVERSNRLGAILLERLEKLQRKYPERIKFISSRGLLAGIHFGNKESNDLDVKTCSEIVRRCIASGLLLIKTNIGTIKIGPPLTIAQDALEEGLDILEEAVDVVLARSK</sequence>
<dbReference type="SUPFAM" id="SSF53383">
    <property type="entry name" value="PLP-dependent transferases"/>
    <property type="match status" value="1"/>
</dbReference>
<accession>A0A7T5RJR7</accession>
<dbReference type="InterPro" id="IPR049704">
    <property type="entry name" value="Aminotrans_3_PPA_site"/>
</dbReference>
<reference evidence="5 6" key="1">
    <citation type="submission" date="2020-07" db="EMBL/GenBank/DDBJ databases">
        <title>Huge and variable diversity of episymbiotic CPR bacteria and DPANN archaea in groundwater ecosystems.</title>
        <authorList>
            <person name="He C.Y."/>
            <person name="Keren R."/>
            <person name="Whittaker M."/>
            <person name="Farag I.F."/>
            <person name="Doudna J."/>
            <person name="Cate J.H.D."/>
            <person name="Banfield J.F."/>
        </authorList>
    </citation>
    <scope>NUCLEOTIDE SEQUENCE [LARGE SCALE GENOMIC DNA]</scope>
    <source>
        <strain evidence="5">NC_groundwater_541_Ag_S-0.1um_46_50</strain>
    </source>
</reference>
<evidence type="ECO:0000313" key="5">
    <source>
        <dbReference type="EMBL" id="QQG45425.1"/>
    </source>
</evidence>
<dbReference type="GO" id="GO:0030170">
    <property type="term" value="F:pyridoxal phosphate binding"/>
    <property type="evidence" value="ECO:0007669"/>
    <property type="project" value="InterPro"/>
</dbReference>
<dbReference type="InterPro" id="IPR005814">
    <property type="entry name" value="Aminotrans_3"/>
</dbReference>
<keyword evidence="5" id="KW-0032">Aminotransferase</keyword>
<dbReference type="PANTHER" id="PTHR11986">
    <property type="entry name" value="AMINOTRANSFERASE CLASS III"/>
    <property type="match status" value="1"/>
</dbReference>
<dbReference type="PANTHER" id="PTHR11986:SF58">
    <property type="entry name" value="LEUCINE_METHIONINE RACEMASE"/>
    <property type="match status" value="1"/>
</dbReference>
<dbReference type="Pfam" id="PF00202">
    <property type="entry name" value="Aminotran_3"/>
    <property type="match status" value="1"/>
</dbReference>
<evidence type="ECO:0000256" key="3">
    <source>
        <dbReference type="ARBA" id="ARBA00022898"/>
    </source>
</evidence>
<dbReference type="AlphaFoldDB" id="A0A7T5RJR7"/>
<comment type="cofactor">
    <cofactor evidence="1">
        <name>pyridoxal 5'-phosphate</name>
        <dbReference type="ChEBI" id="CHEBI:597326"/>
    </cofactor>
</comment>
<organism evidence="5 6">
    <name type="scientific">Candidatus Sungiibacteriota bacterium</name>
    <dbReference type="NCBI Taxonomy" id="2750080"/>
    <lineage>
        <taxon>Bacteria</taxon>
        <taxon>Candidatus Sungiibacteriota</taxon>
    </lineage>
</organism>
<proteinExistence type="inferred from homology"/>
<evidence type="ECO:0000256" key="1">
    <source>
        <dbReference type="ARBA" id="ARBA00001933"/>
    </source>
</evidence>
<evidence type="ECO:0000256" key="4">
    <source>
        <dbReference type="RuleBase" id="RU003560"/>
    </source>
</evidence>
<dbReference type="InterPro" id="IPR015424">
    <property type="entry name" value="PyrdxlP-dep_Trfase"/>
</dbReference>
<dbReference type="Gene3D" id="3.40.640.10">
    <property type="entry name" value="Type I PLP-dependent aspartate aminotransferase-like (Major domain)"/>
    <property type="match status" value="1"/>
</dbReference>
<dbReference type="InterPro" id="IPR050103">
    <property type="entry name" value="Class-III_PLP-dep_AT"/>
</dbReference>
<name>A0A7T5RJR7_9BACT</name>
<evidence type="ECO:0000256" key="2">
    <source>
        <dbReference type="ARBA" id="ARBA00008954"/>
    </source>
</evidence>
<dbReference type="InterPro" id="IPR015422">
    <property type="entry name" value="PyrdxlP-dep_Trfase_small"/>
</dbReference>
<dbReference type="CDD" id="cd00610">
    <property type="entry name" value="OAT_like"/>
    <property type="match status" value="1"/>
</dbReference>
<dbReference type="GO" id="GO:0008483">
    <property type="term" value="F:transaminase activity"/>
    <property type="evidence" value="ECO:0007669"/>
    <property type="project" value="UniProtKB-KW"/>
</dbReference>
<dbReference type="Proteomes" id="UP000595618">
    <property type="component" value="Chromosome"/>
</dbReference>
<dbReference type="EMBL" id="CP066690">
    <property type="protein sequence ID" value="QQG45425.1"/>
    <property type="molecule type" value="Genomic_DNA"/>
</dbReference>
<protein>
    <submittedName>
        <fullName evidence="5">Aminotransferase class III-fold pyridoxal phosphate-dependent enzyme</fullName>
    </submittedName>
</protein>
<comment type="similarity">
    <text evidence="2 4">Belongs to the class-III pyridoxal-phosphate-dependent aminotransferase family.</text>
</comment>
<dbReference type="PIRSF" id="PIRSF000521">
    <property type="entry name" value="Transaminase_4ab_Lys_Orn"/>
    <property type="match status" value="1"/>
</dbReference>
<gene>
    <name evidence="5" type="ORF">HYW89_00610</name>
</gene>
<dbReference type="Gene3D" id="3.90.1150.10">
    <property type="entry name" value="Aspartate Aminotransferase, domain 1"/>
    <property type="match status" value="1"/>
</dbReference>
<dbReference type="GO" id="GO:0042802">
    <property type="term" value="F:identical protein binding"/>
    <property type="evidence" value="ECO:0007669"/>
    <property type="project" value="TreeGrafter"/>
</dbReference>
<evidence type="ECO:0000313" key="6">
    <source>
        <dbReference type="Proteomes" id="UP000595618"/>
    </source>
</evidence>
<dbReference type="PROSITE" id="PS00600">
    <property type="entry name" value="AA_TRANSFER_CLASS_3"/>
    <property type="match status" value="1"/>
</dbReference>
<keyword evidence="5" id="KW-0808">Transferase</keyword>
<dbReference type="InterPro" id="IPR015421">
    <property type="entry name" value="PyrdxlP-dep_Trfase_major"/>
</dbReference>
<keyword evidence="3 4" id="KW-0663">Pyridoxal phosphate</keyword>